<organism evidence="3 4">
    <name type="scientific">Catalinimonas alkaloidigena</name>
    <dbReference type="NCBI Taxonomy" id="1075417"/>
    <lineage>
        <taxon>Bacteria</taxon>
        <taxon>Pseudomonadati</taxon>
        <taxon>Bacteroidota</taxon>
        <taxon>Cytophagia</taxon>
        <taxon>Cytophagales</taxon>
        <taxon>Catalimonadaceae</taxon>
        <taxon>Catalinimonas</taxon>
    </lineage>
</organism>
<protein>
    <recommendedName>
        <fullName evidence="5">DUF4175 family protein</fullName>
    </recommendedName>
</protein>
<gene>
    <name evidence="3" type="ORF">SAMN05421823_106295</name>
</gene>
<feature type="transmembrane region" description="Helical" evidence="2">
    <location>
        <begin position="53"/>
        <end position="70"/>
    </location>
</feature>
<feature type="transmembrane region" description="Helical" evidence="2">
    <location>
        <begin position="28"/>
        <end position="47"/>
    </location>
</feature>
<evidence type="ECO:0000313" key="4">
    <source>
        <dbReference type="Proteomes" id="UP000198510"/>
    </source>
</evidence>
<keyword evidence="2" id="KW-1133">Transmembrane helix</keyword>
<feature type="region of interest" description="Disordered" evidence="1">
    <location>
        <begin position="481"/>
        <end position="505"/>
    </location>
</feature>
<sequence>MAGDPYMNATTRLTRFRNQWRAYQMGEVGLYALGLAGLLLTIIMQLMGWSLSWFWVLPLTALLFVIGLIIRRGLRLSPHEIARYLNQRYPTLESSAELLLQPDEHLPLLARLQRERVATRLSTLEHDLRPPHRLGRAGGVFALLVGLALAVWFLVPLLRSAQDTPPSATSGTASVLSPPTPAVVLPPELDSLQVVVTPPAYTGQRPYVARQLHVQAPEGSRIAVQAIFTAPVTQAQVILSGRDTLLLTTQDSVRFQTRFSLQENGFYQLCFQTNAPTSTCTDFYRLEAQPDQPPEVTLADVPAWQQLDFEALTPLSVTAQVQDDYGLKDAYLIATVSKGSGESVKFREEKLPFQEAVRGRQQRLHRTLDLRQLGMAPGDELYFYAEVWDNRAPQPQKSRTETYFVVIRDTTTQTISVEGGVAVDLMPAYFRSQRQLIIDTEKLIKEKPRLSSEAFQTRSNDLAHDQKVLRLRYGQFMGEEFESSLEGGGPGEGHEHAGEASPDPTQAAAEEFGHVHDNEDAQDRGVLETHNPAGGATTTLNNGAEVPEDLVHAHDSEEEATFIFDATKTKLRRALSLMWTSELHLRLNEPRQALPVEYEILELLKDIQQQNRIYVERVGFEPPPIKEAEKRLTGELDEVASRQRTETLTQPPASPHLRRSVALLETLKLRPPTEAEQQVLQAAGGELAELLRERPDAARFLPALQTLKALSEGNRLPRPELGVLQQALATALPNTAQSPTARPTAQNKINTLYIRELQRLTSPNE</sequence>
<dbReference type="Proteomes" id="UP000198510">
    <property type="component" value="Unassembled WGS sequence"/>
</dbReference>
<dbReference type="STRING" id="1075417.SAMN05421823_106295"/>
<evidence type="ECO:0000256" key="1">
    <source>
        <dbReference type="SAM" id="MobiDB-lite"/>
    </source>
</evidence>
<dbReference type="EMBL" id="FNFO01000006">
    <property type="protein sequence ID" value="SDL55068.1"/>
    <property type="molecule type" value="Genomic_DNA"/>
</dbReference>
<proteinExistence type="predicted"/>
<dbReference type="AlphaFoldDB" id="A0A1G9KZA5"/>
<feature type="transmembrane region" description="Helical" evidence="2">
    <location>
        <begin position="137"/>
        <end position="158"/>
    </location>
</feature>
<keyword evidence="2" id="KW-0812">Transmembrane</keyword>
<reference evidence="3 4" key="1">
    <citation type="submission" date="2016-10" db="EMBL/GenBank/DDBJ databases">
        <authorList>
            <person name="de Groot N.N."/>
        </authorList>
    </citation>
    <scope>NUCLEOTIDE SEQUENCE [LARGE SCALE GENOMIC DNA]</scope>
    <source>
        <strain evidence="3 4">DSM 25186</strain>
    </source>
</reference>
<name>A0A1G9KZA5_9BACT</name>
<evidence type="ECO:0000313" key="3">
    <source>
        <dbReference type="EMBL" id="SDL55068.1"/>
    </source>
</evidence>
<evidence type="ECO:0008006" key="5">
    <source>
        <dbReference type="Google" id="ProtNLM"/>
    </source>
</evidence>
<keyword evidence="4" id="KW-1185">Reference proteome</keyword>
<accession>A0A1G9KZA5</accession>
<evidence type="ECO:0000256" key="2">
    <source>
        <dbReference type="SAM" id="Phobius"/>
    </source>
</evidence>
<keyword evidence="2" id="KW-0472">Membrane</keyword>